<comment type="caution">
    <text evidence="1">The sequence shown here is derived from an EMBL/GenBank/DDBJ whole genome shotgun (WGS) entry which is preliminary data.</text>
</comment>
<dbReference type="AlphaFoldDB" id="X0VPX1"/>
<gene>
    <name evidence="1" type="ORF">S01H1_37630</name>
</gene>
<name>X0VPX1_9ZZZZ</name>
<proteinExistence type="predicted"/>
<sequence>MAVSLDIRATNIGPLIKALRKFDRVVSEPATANALNRTINVFRKEAMTIAMKQMGVKKDQLKRKGYRWKGPAVAGFYTTRARANKRSHADLNVDGGRHNLVKYNAVATKDGVMHNAGGELRIDNALRMMGRGTKRFVVRKTATGEVTKAKRFDSSTYAYGPGASETLMRAENTEHLFEYAAEQFEALWIKSANHQLARRGYRVRIT</sequence>
<organism evidence="1">
    <name type="scientific">marine sediment metagenome</name>
    <dbReference type="NCBI Taxonomy" id="412755"/>
    <lineage>
        <taxon>unclassified sequences</taxon>
        <taxon>metagenomes</taxon>
        <taxon>ecological metagenomes</taxon>
    </lineage>
</organism>
<evidence type="ECO:0000313" key="1">
    <source>
        <dbReference type="EMBL" id="GAG13207.1"/>
    </source>
</evidence>
<reference evidence="1" key="1">
    <citation type="journal article" date="2014" name="Front. Microbiol.">
        <title>High frequency of phylogenetically diverse reductive dehalogenase-homologous genes in deep subseafloor sedimentary metagenomes.</title>
        <authorList>
            <person name="Kawai M."/>
            <person name="Futagami T."/>
            <person name="Toyoda A."/>
            <person name="Takaki Y."/>
            <person name="Nishi S."/>
            <person name="Hori S."/>
            <person name="Arai W."/>
            <person name="Tsubouchi T."/>
            <person name="Morono Y."/>
            <person name="Uchiyama I."/>
            <person name="Ito T."/>
            <person name="Fujiyama A."/>
            <person name="Inagaki F."/>
            <person name="Takami H."/>
        </authorList>
    </citation>
    <scope>NUCLEOTIDE SEQUENCE</scope>
    <source>
        <strain evidence="1">Expedition CK06-06</strain>
    </source>
</reference>
<protein>
    <submittedName>
        <fullName evidence="1">Uncharacterized protein</fullName>
    </submittedName>
</protein>
<dbReference type="EMBL" id="BARS01023639">
    <property type="protein sequence ID" value="GAG13207.1"/>
    <property type="molecule type" value="Genomic_DNA"/>
</dbReference>
<accession>X0VPX1</accession>